<organism evidence="3 4">
    <name type="scientific">Candidatus Nomurabacteria bacterium CG1_02_47_685</name>
    <dbReference type="NCBI Taxonomy" id="1805282"/>
    <lineage>
        <taxon>Bacteria</taxon>
        <taxon>Candidatus Nomuraibacteriota</taxon>
    </lineage>
</organism>
<keyword evidence="1" id="KW-1133">Transmembrane helix</keyword>
<feature type="transmembrane region" description="Helical" evidence="1">
    <location>
        <begin position="183"/>
        <end position="205"/>
    </location>
</feature>
<keyword evidence="1" id="KW-0812">Transmembrane</keyword>
<evidence type="ECO:0000259" key="2">
    <source>
        <dbReference type="Pfam" id="PF18920"/>
    </source>
</evidence>
<feature type="transmembrane region" description="Helical" evidence="1">
    <location>
        <begin position="112"/>
        <end position="131"/>
    </location>
</feature>
<feature type="transmembrane region" description="Helical" evidence="1">
    <location>
        <begin position="221"/>
        <end position="241"/>
    </location>
</feature>
<reference evidence="3 4" key="1">
    <citation type="journal article" date="2016" name="Environ. Microbiol.">
        <title>Genomic resolution of a cold subsurface aquifer community provides metabolic insights for novel microbes adapted to high CO concentrations.</title>
        <authorList>
            <person name="Probst A.J."/>
            <person name="Castelle C.J."/>
            <person name="Singh A."/>
            <person name="Brown C.T."/>
            <person name="Anantharaman K."/>
            <person name="Sharon I."/>
            <person name="Hug L.A."/>
            <person name="Burstein D."/>
            <person name="Emerson J.B."/>
            <person name="Thomas B.C."/>
            <person name="Banfield J.F."/>
        </authorList>
    </citation>
    <scope>NUCLEOTIDE SEQUENCE [LARGE SCALE GENOMIC DNA]</scope>
    <source>
        <strain evidence="3">CG1_02_47_685</strain>
    </source>
</reference>
<feature type="transmembrane region" description="Helical" evidence="1">
    <location>
        <begin position="71"/>
        <end position="92"/>
    </location>
</feature>
<evidence type="ECO:0000313" key="4">
    <source>
        <dbReference type="Proteomes" id="UP000183206"/>
    </source>
</evidence>
<sequence length="361" mass="40026">MDNTLLFHVTSRLRSGVSQADIKKDLLAVGWTEDQANAAIAEGLVAFGVPAPQGRAAGGIKSSVAEVAVNFFSFVLLGVIVWAAISLYYGIINRYFPDPLVDRYAYASSTRLIHYATAALIVAYPIYYMALRIWFKRFREDEKKVESGLTKFLTYIVLLIASGAIVGDLITALFYFFQGEITIRFILKVLTVLFVGGVVFSFYFLERKKIQYGHDIPRKTFTSFGVVVSVFVVIGIILGFLTAGSPATARDRGFDLDRSQNLRNISSSISTFAYNFKRLPASLEEVTTSSTYLDITDPETGKPYEYRIIVAPTGAAFEGTYELCADFALASDQNGDYYNDAYSRYSAGKSCFMQSVSTQTR</sequence>
<dbReference type="STRING" id="1805282.AUJ44_00930"/>
<dbReference type="Proteomes" id="UP000183206">
    <property type="component" value="Unassembled WGS sequence"/>
</dbReference>
<accession>A0A1J4VGD9</accession>
<feature type="domain" description="DUF5671" evidence="2">
    <location>
        <begin position="70"/>
        <end position="200"/>
    </location>
</feature>
<evidence type="ECO:0000256" key="1">
    <source>
        <dbReference type="SAM" id="Phobius"/>
    </source>
</evidence>
<feature type="transmembrane region" description="Helical" evidence="1">
    <location>
        <begin position="152"/>
        <end position="177"/>
    </location>
</feature>
<protein>
    <recommendedName>
        <fullName evidence="2">DUF5671 domain-containing protein</fullName>
    </recommendedName>
</protein>
<evidence type="ECO:0000313" key="3">
    <source>
        <dbReference type="EMBL" id="OIO33191.1"/>
    </source>
</evidence>
<name>A0A1J4VGD9_9BACT</name>
<dbReference type="EMBL" id="MNVO01000016">
    <property type="protein sequence ID" value="OIO33191.1"/>
    <property type="molecule type" value="Genomic_DNA"/>
</dbReference>
<comment type="caution">
    <text evidence="3">The sequence shown here is derived from an EMBL/GenBank/DDBJ whole genome shotgun (WGS) entry which is preliminary data.</text>
</comment>
<keyword evidence="1" id="KW-0472">Membrane</keyword>
<dbReference type="AlphaFoldDB" id="A0A1J4VGD9"/>
<dbReference type="InterPro" id="IPR043728">
    <property type="entry name" value="DUF5671"/>
</dbReference>
<proteinExistence type="predicted"/>
<dbReference type="Pfam" id="PF18920">
    <property type="entry name" value="DUF5671"/>
    <property type="match status" value="1"/>
</dbReference>
<gene>
    <name evidence="3" type="ORF">AUJ44_00930</name>
</gene>